<name>A0A5A8F704_9BACT</name>
<feature type="domain" description="Putative heavy-metal chelation" evidence="1">
    <location>
        <begin position="107"/>
        <end position="233"/>
    </location>
</feature>
<dbReference type="Pfam" id="PF04016">
    <property type="entry name" value="DUF364"/>
    <property type="match status" value="1"/>
</dbReference>
<organism evidence="3 4">
    <name type="scientific">Deferribacter autotrophicus</name>
    <dbReference type="NCBI Taxonomy" id="500465"/>
    <lineage>
        <taxon>Bacteria</taxon>
        <taxon>Pseudomonadati</taxon>
        <taxon>Deferribacterota</taxon>
        <taxon>Deferribacteres</taxon>
        <taxon>Deferribacterales</taxon>
        <taxon>Deferribacteraceae</taxon>
        <taxon>Deferribacter</taxon>
    </lineage>
</organism>
<gene>
    <name evidence="3" type="ORF">FHQ18_05745</name>
</gene>
<evidence type="ECO:0000259" key="2">
    <source>
        <dbReference type="Pfam" id="PF13938"/>
    </source>
</evidence>
<dbReference type="AlphaFoldDB" id="A0A5A8F704"/>
<feature type="domain" description="DUF4213" evidence="2">
    <location>
        <begin position="10"/>
        <end position="91"/>
    </location>
</feature>
<dbReference type="InterPro" id="IPR025251">
    <property type="entry name" value="DUF4213"/>
</dbReference>
<dbReference type="OrthoDB" id="5387051at2"/>
<evidence type="ECO:0008006" key="5">
    <source>
        <dbReference type="Google" id="ProtNLM"/>
    </source>
</evidence>
<accession>A0A5A8F704</accession>
<sequence>MKLLSHIIFEEAEEKLSNLSVIDYVLGLSYIGVKTEAGIGIAYTFRANISSGCNILNKNLKGLKALDLAKLFFSDDLLESSIGLATINSVLNNGQKDTREITERFDFKNKNVAIVGYFKPVIEKIKDIVKNLYIFELKTFPNILPPNLAKFYLPNCDIVIISGTTLINKTTEDFLCYCSDTSVKIIMGPSTPLSNELSKFSNIAGSFVKDDNILDAISKGAGMKGIKPYIEKRWLTKSNI</sequence>
<keyword evidence="4" id="KW-1185">Reference proteome</keyword>
<evidence type="ECO:0000313" key="4">
    <source>
        <dbReference type="Proteomes" id="UP000322876"/>
    </source>
</evidence>
<dbReference type="InterPro" id="IPR007161">
    <property type="entry name" value="DUF364"/>
</dbReference>
<dbReference type="Gene3D" id="3.40.50.11590">
    <property type="match status" value="1"/>
</dbReference>
<dbReference type="RefSeq" id="WP_149266211.1">
    <property type="nucleotide sequence ID" value="NZ_VFJB01000004.1"/>
</dbReference>
<dbReference type="EMBL" id="VFJB01000004">
    <property type="protein sequence ID" value="KAA0258659.1"/>
    <property type="molecule type" value="Genomic_DNA"/>
</dbReference>
<comment type="caution">
    <text evidence="3">The sequence shown here is derived from an EMBL/GenBank/DDBJ whole genome shotgun (WGS) entry which is preliminary data.</text>
</comment>
<dbReference type="Proteomes" id="UP000322876">
    <property type="component" value="Unassembled WGS sequence"/>
</dbReference>
<reference evidence="3 4" key="1">
    <citation type="submission" date="2019-06" db="EMBL/GenBank/DDBJ databases">
        <title>Genomic insights into carbon and energy metabolism of Deferribacter autotrophicus revealed new metabolic traits in the phylum Deferribacteres.</title>
        <authorList>
            <person name="Slobodkin A.I."/>
            <person name="Slobodkina G.B."/>
            <person name="Allioux M."/>
            <person name="Alain K."/>
            <person name="Jebbar M."/>
            <person name="Shadrin V."/>
            <person name="Kublanov I.V."/>
            <person name="Toshchakov S.V."/>
            <person name="Bonch-Osmolovskaya E.A."/>
        </authorList>
    </citation>
    <scope>NUCLEOTIDE SEQUENCE [LARGE SCALE GENOMIC DNA]</scope>
    <source>
        <strain evidence="3 4">SL50</strain>
    </source>
</reference>
<dbReference type="SUPFAM" id="SSF159713">
    <property type="entry name" value="Dhaf3308-like"/>
    <property type="match status" value="1"/>
</dbReference>
<evidence type="ECO:0000313" key="3">
    <source>
        <dbReference type="EMBL" id="KAA0258659.1"/>
    </source>
</evidence>
<evidence type="ECO:0000259" key="1">
    <source>
        <dbReference type="Pfam" id="PF04016"/>
    </source>
</evidence>
<proteinExistence type="predicted"/>
<dbReference type="Gene3D" id="3.30.390.100">
    <property type="match status" value="1"/>
</dbReference>
<dbReference type="Pfam" id="PF13938">
    <property type="entry name" value="DUF4213"/>
    <property type="match status" value="1"/>
</dbReference>
<protein>
    <recommendedName>
        <fullName evidence="5">DUF364 domain-containing protein</fullName>
    </recommendedName>
</protein>